<dbReference type="PANTHER" id="PTHR21310">
    <property type="entry name" value="AMINOGLYCOSIDE PHOSPHOTRANSFERASE-RELATED-RELATED"/>
    <property type="match status" value="1"/>
</dbReference>
<evidence type="ECO:0000313" key="2">
    <source>
        <dbReference type="EMBL" id="KAF7353709.1"/>
    </source>
</evidence>
<accession>A0A8H7CX22</accession>
<comment type="caution">
    <text evidence="2">The sequence shown here is derived from an EMBL/GenBank/DDBJ whole genome shotgun (WGS) entry which is preliminary data.</text>
</comment>
<dbReference type="Proteomes" id="UP000620124">
    <property type="component" value="Unassembled WGS sequence"/>
</dbReference>
<reference evidence="2" key="1">
    <citation type="submission" date="2020-05" db="EMBL/GenBank/DDBJ databases">
        <title>Mycena genomes resolve the evolution of fungal bioluminescence.</title>
        <authorList>
            <person name="Tsai I.J."/>
        </authorList>
    </citation>
    <scope>NUCLEOTIDE SEQUENCE</scope>
    <source>
        <strain evidence="2">CCC161011</strain>
    </source>
</reference>
<dbReference type="PANTHER" id="PTHR21310:SF15">
    <property type="entry name" value="AMINOGLYCOSIDE PHOSPHOTRANSFERASE DOMAIN-CONTAINING PROTEIN"/>
    <property type="match status" value="1"/>
</dbReference>
<feature type="domain" description="Aminoglycoside phosphotransferase" evidence="1">
    <location>
        <begin position="67"/>
        <end position="311"/>
    </location>
</feature>
<organism evidence="2 3">
    <name type="scientific">Mycena venus</name>
    <dbReference type="NCBI Taxonomy" id="2733690"/>
    <lineage>
        <taxon>Eukaryota</taxon>
        <taxon>Fungi</taxon>
        <taxon>Dikarya</taxon>
        <taxon>Basidiomycota</taxon>
        <taxon>Agaricomycotina</taxon>
        <taxon>Agaricomycetes</taxon>
        <taxon>Agaricomycetidae</taxon>
        <taxon>Agaricales</taxon>
        <taxon>Marasmiineae</taxon>
        <taxon>Mycenaceae</taxon>
        <taxon>Mycena</taxon>
    </lineage>
</organism>
<dbReference type="Gene3D" id="3.90.1200.10">
    <property type="match status" value="1"/>
</dbReference>
<dbReference type="InterPro" id="IPR011009">
    <property type="entry name" value="Kinase-like_dom_sf"/>
</dbReference>
<protein>
    <submittedName>
        <fullName evidence="2">Aph phosphorylate</fullName>
    </submittedName>
</protein>
<dbReference type="InterPro" id="IPR051678">
    <property type="entry name" value="AGP_Transferase"/>
</dbReference>
<dbReference type="OrthoDB" id="10003767at2759"/>
<dbReference type="SUPFAM" id="SSF56112">
    <property type="entry name" value="Protein kinase-like (PK-like)"/>
    <property type="match status" value="1"/>
</dbReference>
<name>A0A8H7CX22_9AGAR</name>
<evidence type="ECO:0000259" key="1">
    <source>
        <dbReference type="Pfam" id="PF01636"/>
    </source>
</evidence>
<sequence>MASDPTKMDALDSEQRKLNVQRILQDSLGLTVNSTDIAPIDRGYNNYLYTVKIANALTKPGNTQPGTVALSTGHTQDLVVRLLKTELGAIPERVQNEVAALFLARQPLASVVRVPEVYAWSEGRGPHGIPFIIMELLPGVPLDTIWPHLDLPTRLPILTQIGQILTVLRSIQIPVPLAPSNYAFGGLTFSASGNITTTVHPDANGGPFTCAEEQWLFMLSNKLQDADKNTFIKGWKGAAQPDLRNRIDSFIEKDNGFRVILRQVAQEPIFVHGDYKCQNFLISPETHRITGLLDFEFARIGTAPEELLDGLGDFRQHTCVQPAPDGFNIHLLESNGWPCQLSGPTSLGCQTAKAWRDLIQHPTQYEETAKMSAFIEELCPWYFCQEPWCNSHDMVVERRIAERSLSNLLKTWGF</sequence>
<evidence type="ECO:0000313" key="3">
    <source>
        <dbReference type="Proteomes" id="UP000620124"/>
    </source>
</evidence>
<dbReference type="Pfam" id="PF01636">
    <property type="entry name" value="APH"/>
    <property type="match status" value="1"/>
</dbReference>
<dbReference type="EMBL" id="JACAZI010000008">
    <property type="protein sequence ID" value="KAF7353709.1"/>
    <property type="molecule type" value="Genomic_DNA"/>
</dbReference>
<keyword evidence="3" id="KW-1185">Reference proteome</keyword>
<proteinExistence type="predicted"/>
<dbReference type="InterPro" id="IPR002575">
    <property type="entry name" value="Aminoglycoside_PTrfase"/>
</dbReference>
<gene>
    <name evidence="2" type="ORF">MVEN_01055900</name>
</gene>
<dbReference type="AlphaFoldDB" id="A0A8H7CX22"/>